<dbReference type="InterPro" id="IPR011701">
    <property type="entry name" value="MFS"/>
</dbReference>
<dbReference type="EMBL" id="JACAZH010000055">
    <property type="protein sequence ID" value="KAF7333541.1"/>
    <property type="molecule type" value="Genomic_DNA"/>
</dbReference>
<dbReference type="Gene3D" id="1.20.1250.20">
    <property type="entry name" value="MFS general substrate transporter like domains"/>
    <property type="match status" value="2"/>
</dbReference>
<dbReference type="PROSITE" id="PS50850">
    <property type="entry name" value="MFS"/>
    <property type="match status" value="1"/>
</dbReference>
<feature type="transmembrane region" description="Helical" evidence="4">
    <location>
        <begin position="53"/>
        <end position="74"/>
    </location>
</feature>
<protein>
    <submittedName>
        <fullName evidence="6">Riboflavin transporter mch5</fullName>
    </submittedName>
</protein>
<keyword evidence="4" id="KW-0472">Membrane</keyword>
<reference evidence="6" key="1">
    <citation type="submission" date="2020-05" db="EMBL/GenBank/DDBJ databases">
        <title>Mycena genomes resolve the evolution of fungal bioluminescence.</title>
        <authorList>
            <person name="Tsai I.J."/>
        </authorList>
    </citation>
    <scope>NUCLEOTIDE SEQUENCE</scope>
    <source>
        <strain evidence="6">160909Yilan</strain>
    </source>
</reference>
<dbReference type="AlphaFoldDB" id="A0A8H6X3V9"/>
<comment type="subcellular location">
    <subcellularLocation>
        <location evidence="1">Membrane</location>
        <topology evidence="1">Multi-pass membrane protein</topology>
    </subcellularLocation>
</comment>
<feature type="compositionally biased region" description="Low complexity" evidence="3">
    <location>
        <begin position="31"/>
        <end position="40"/>
    </location>
</feature>
<feature type="region of interest" description="Disordered" evidence="3">
    <location>
        <begin position="1"/>
        <end position="46"/>
    </location>
</feature>
<feature type="transmembrane region" description="Helical" evidence="4">
    <location>
        <begin position="181"/>
        <end position="200"/>
    </location>
</feature>
<dbReference type="InterPro" id="IPR036259">
    <property type="entry name" value="MFS_trans_sf"/>
</dbReference>
<dbReference type="Pfam" id="PF07690">
    <property type="entry name" value="MFS_1"/>
    <property type="match status" value="1"/>
</dbReference>
<evidence type="ECO:0000259" key="5">
    <source>
        <dbReference type="PROSITE" id="PS50850"/>
    </source>
</evidence>
<feature type="transmembrane region" description="Helical" evidence="4">
    <location>
        <begin position="382"/>
        <end position="406"/>
    </location>
</feature>
<keyword evidence="7" id="KW-1185">Reference proteome</keyword>
<feature type="transmembrane region" description="Helical" evidence="4">
    <location>
        <begin position="321"/>
        <end position="338"/>
    </location>
</feature>
<dbReference type="Proteomes" id="UP000623467">
    <property type="component" value="Unassembled WGS sequence"/>
</dbReference>
<feature type="domain" description="Major facilitator superfamily (MFS) profile" evidence="5">
    <location>
        <begin position="255"/>
        <end position="458"/>
    </location>
</feature>
<comment type="similarity">
    <text evidence="2">Belongs to the major facilitator superfamily. Monocarboxylate porter (TC 2.A.1.13) family.</text>
</comment>
<keyword evidence="4" id="KW-1133">Transmembrane helix</keyword>
<keyword evidence="4" id="KW-0812">Transmembrane</keyword>
<feature type="transmembrane region" description="Helical" evidence="4">
    <location>
        <begin position="254"/>
        <end position="278"/>
    </location>
</feature>
<evidence type="ECO:0000256" key="4">
    <source>
        <dbReference type="SAM" id="Phobius"/>
    </source>
</evidence>
<dbReference type="GO" id="GO:0016020">
    <property type="term" value="C:membrane"/>
    <property type="evidence" value="ECO:0007669"/>
    <property type="project" value="UniProtKB-SubCell"/>
</dbReference>
<evidence type="ECO:0000256" key="1">
    <source>
        <dbReference type="ARBA" id="ARBA00004141"/>
    </source>
</evidence>
<dbReference type="InterPro" id="IPR020846">
    <property type="entry name" value="MFS_dom"/>
</dbReference>
<gene>
    <name evidence="6" type="ORF">MSAN_02418900</name>
</gene>
<evidence type="ECO:0000313" key="7">
    <source>
        <dbReference type="Proteomes" id="UP000623467"/>
    </source>
</evidence>
<feature type="transmembrane region" description="Helical" evidence="4">
    <location>
        <begin position="94"/>
        <end position="113"/>
    </location>
</feature>
<dbReference type="OrthoDB" id="3004042at2759"/>
<dbReference type="SUPFAM" id="SSF103473">
    <property type="entry name" value="MFS general substrate transporter"/>
    <property type="match status" value="1"/>
</dbReference>
<comment type="caution">
    <text evidence="6">The sequence shown here is derived from an EMBL/GenBank/DDBJ whole genome shotgun (WGS) entry which is preliminary data.</text>
</comment>
<feature type="transmembrane region" description="Helical" evidence="4">
    <location>
        <begin position="350"/>
        <end position="370"/>
    </location>
</feature>
<name>A0A8H6X3V9_9AGAR</name>
<evidence type="ECO:0000256" key="3">
    <source>
        <dbReference type="SAM" id="MobiDB-lite"/>
    </source>
</evidence>
<feature type="transmembrane region" description="Helical" evidence="4">
    <location>
        <begin position="154"/>
        <end position="174"/>
    </location>
</feature>
<sequence length="458" mass="49348">MNAEDYWPVRSEDGLNEKVPGEMDVKEDPELQSSPSSESSANEDEFPDGGFRAWAVVLGAFWTFFATSGYLTSWGVFQVYYQQVKLLHFSPSQIAWIGSVARCMIFLPGVFVGRLVDVGIFRATFALGSLLIIVGTFLIPVCTLFWHFLLCQGFMIGLGCGLTYGPCITIVTHWWKRRRGLALGMASSGSAIGGIFFPVALRNILPKLGFNWTLRIVGFILVFAFSIANLCLARRLPPRKAAGGFFGLRVFRNAAFAVYALSSFFTLFDAFNAGAFLTSSAVSYGLSSNIAFYFVAMHNGSSFFGAVAFGSLSDRLGTMNVLIPTITAIGVITIVWPFCGTVPSLSVISVLYGITLSAFGSLSLLPIAAMGGTEDLGRRMGIMNTVFGIGTLCGAPLGGLLVSTSLGYKAVGYFSGEFMPHCSPNGWFNGFLGGVIFLGAILLALARFLAMARIRAKF</sequence>
<dbReference type="InterPro" id="IPR050327">
    <property type="entry name" value="Proton-linked_MCT"/>
</dbReference>
<feature type="transmembrane region" description="Helical" evidence="4">
    <location>
        <begin position="290"/>
        <end position="309"/>
    </location>
</feature>
<dbReference type="PANTHER" id="PTHR11360:SF234">
    <property type="entry name" value="MFS-TYPE TRANSPORTER DBAD-RELATED"/>
    <property type="match status" value="1"/>
</dbReference>
<dbReference type="PANTHER" id="PTHR11360">
    <property type="entry name" value="MONOCARBOXYLATE TRANSPORTER"/>
    <property type="match status" value="1"/>
</dbReference>
<dbReference type="GO" id="GO:0022857">
    <property type="term" value="F:transmembrane transporter activity"/>
    <property type="evidence" value="ECO:0007669"/>
    <property type="project" value="InterPro"/>
</dbReference>
<feature type="transmembrane region" description="Helical" evidence="4">
    <location>
        <begin position="426"/>
        <end position="450"/>
    </location>
</feature>
<feature type="compositionally biased region" description="Basic and acidic residues" evidence="3">
    <location>
        <begin position="10"/>
        <end position="29"/>
    </location>
</feature>
<accession>A0A8H6X3V9</accession>
<feature type="transmembrane region" description="Helical" evidence="4">
    <location>
        <begin position="125"/>
        <end position="148"/>
    </location>
</feature>
<dbReference type="CDD" id="cd17352">
    <property type="entry name" value="MFS_MCT_SLC16"/>
    <property type="match status" value="1"/>
</dbReference>
<feature type="transmembrane region" description="Helical" evidence="4">
    <location>
        <begin position="212"/>
        <end position="233"/>
    </location>
</feature>
<organism evidence="6 7">
    <name type="scientific">Mycena sanguinolenta</name>
    <dbReference type="NCBI Taxonomy" id="230812"/>
    <lineage>
        <taxon>Eukaryota</taxon>
        <taxon>Fungi</taxon>
        <taxon>Dikarya</taxon>
        <taxon>Basidiomycota</taxon>
        <taxon>Agaricomycotina</taxon>
        <taxon>Agaricomycetes</taxon>
        <taxon>Agaricomycetidae</taxon>
        <taxon>Agaricales</taxon>
        <taxon>Marasmiineae</taxon>
        <taxon>Mycenaceae</taxon>
        <taxon>Mycena</taxon>
    </lineage>
</organism>
<evidence type="ECO:0000256" key="2">
    <source>
        <dbReference type="ARBA" id="ARBA00006727"/>
    </source>
</evidence>
<proteinExistence type="inferred from homology"/>
<evidence type="ECO:0000313" key="6">
    <source>
        <dbReference type="EMBL" id="KAF7333541.1"/>
    </source>
</evidence>